<evidence type="ECO:0000256" key="1">
    <source>
        <dbReference type="SAM" id="Phobius"/>
    </source>
</evidence>
<accession>A0ABV2AIH2</accession>
<feature type="transmembrane region" description="Helical" evidence="1">
    <location>
        <begin position="6"/>
        <end position="28"/>
    </location>
</feature>
<comment type="caution">
    <text evidence="2">The sequence shown here is derived from an EMBL/GenBank/DDBJ whole genome shotgun (WGS) entry which is preliminary data.</text>
</comment>
<evidence type="ECO:0000313" key="2">
    <source>
        <dbReference type="EMBL" id="MES1919299.1"/>
    </source>
</evidence>
<proteinExistence type="predicted"/>
<keyword evidence="1" id="KW-0472">Membrane</keyword>
<keyword evidence="3" id="KW-1185">Reference proteome</keyword>
<keyword evidence="1" id="KW-1133">Transmembrane helix</keyword>
<dbReference type="Proteomes" id="UP001439008">
    <property type="component" value="Unassembled WGS sequence"/>
</dbReference>
<dbReference type="EMBL" id="JBDODL010000250">
    <property type="protein sequence ID" value="MES1919299.1"/>
    <property type="molecule type" value="Genomic_DNA"/>
</dbReference>
<protein>
    <submittedName>
        <fullName evidence="2">Uncharacterized protein</fullName>
    </submittedName>
</protein>
<keyword evidence="1" id="KW-0812">Transmembrane</keyword>
<reference evidence="2 3" key="1">
    <citation type="journal article" date="2024" name="BMC Biol.">
        <title>Comparative genomics of Ascetosporea gives new insight into the evolutionary basis for animal parasitism in Rhizaria.</title>
        <authorList>
            <person name="Hiltunen Thoren M."/>
            <person name="Onut-Brannstrom I."/>
            <person name="Alfjorden A."/>
            <person name="Peckova H."/>
            <person name="Swords F."/>
            <person name="Hooper C."/>
            <person name="Holzer A.S."/>
            <person name="Bass D."/>
            <person name="Burki F."/>
        </authorList>
    </citation>
    <scope>NUCLEOTIDE SEQUENCE [LARGE SCALE GENOMIC DNA]</scope>
    <source>
        <strain evidence="2">20-A016</strain>
    </source>
</reference>
<organism evidence="2 3">
    <name type="scientific">Bonamia ostreae</name>
    <dbReference type="NCBI Taxonomy" id="126728"/>
    <lineage>
        <taxon>Eukaryota</taxon>
        <taxon>Sar</taxon>
        <taxon>Rhizaria</taxon>
        <taxon>Endomyxa</taxon>
        <taxon>Ascetosporea</taxon>
        <taxon>Haplosporida</taxon>
        <taxon>Bonamia</taxon>
    </lineage>
</organism>
<gene>
    <name evidence="2" type="ORF">MHBO_001154</name>
</gene>
<evidence type="ECO:0000313" key="3">
    <source>
        <dbReference type="Proteomes" id="UP001439008"/>
    </source>
</evidence>
<name>A0ABV2AIH2_9EUKA</name>
<sequence>MDQILLTAGFNALILFPTVAIIFVFLYCNKDLTKFAAPPYIEYVHSLSGKTTIFNAEIEDRERTNRIFALIETENTDILAKTEDDSNAIVLFAKMLLSQNRIKVDLEKDLIKNWAAAANLGKKAIWRDLALFVFSPLLKNANSRIDINWIIDLCTDYVKVVKPLDKKGEAPDIKKTRIFMRELLEGLIDDE</sequence>